<evidence type="ECO:0000313" key="2">
    <source>
        <dbReference type="Proteomes" id="UP001489004"/>
    </source>
</evidence>
<dbReference type="AlphaFoldDB" id="A0AAW1Q034"/>
<dbReference type="Proteomes" id="UP001489004">
    <property type="component" value="Unassembled WGS sequence"/>
</dbReference>
<reference evidence="1 2" key="1">
    <citation type="journal article" date="2024" name="Nat. Commun.">
        <title>Phylogenomics reveals the evolutionary origins of lichenization in chlorophyte algae.</title>
        <authorList>
            <person name="Puginier C."/>
            <person name="Libourel C."/>
            <person name="Otte J."/>
            <person name="Skaloud P."/>
            <person name="Haon M."/>
            <person name="Grisel S."/>
            <person name="Petersen M."/>
            <person name="Berrin J.G."/>
            <person name="Delaux P.M."/>
            <person name="Dal Grande F."/>
            <person name="Keller J."/>
        </authorList>
    </citation>
    <scope>NUCLEOTIDE SEQUENCE [LARGE SCALE GENOMIC DNA]</scope>
    <source>
        <strain evidence="1 2">SAG 2043</strain>
    </source>
</reference>
<keyword evidence="2" id="KW-1185">Reference proteome</keyword>
<organism evidence="1 2">
    <name type="scientific">[Myrmecia] bisecta</name>
    <dbReference type="NCBI Taxonomy" id="41462"/>
    <lineage>
        <taxon>Eukaryota</taxon>
        <taxon>Viridiplantae</taxon>
        <taxon>Chlorophyta</taxon>
        <taxon>core chlorophytes</taxon>
        <taxon>Trebouxiophyceae</taxon>
        <taxon>Trebouxiales</taxon>
        <taxon>Trebouxiaceae</taxon>
        <taxon>Myrmecia</taxon>
    </lineage>
</organism>
<evidence type="ECO:0000313" key="1">
    <source>
        <dbReference type="EMBL" id="KAK9814273.1"/>
    </source>
</evidence>
<comment type="caution">
    <text evidence="1">The sequence shown here is derived from an EMBL/GenBank/DDBJ whole genome shotgun (WGS) entry which is preliminary data.</text>
</comment>
<accession>A0AAW1Q034</accession>
<protein>
    <submittedName>
        <fullName evidence="1">Uncharacterized protein</fullName>
    </submittedName>
</protein>
<name>A0AAW1Q034_9CHLO</name>
<dbReference type="EMBL" id="JALJOR010000007">
    <property type="protein sequence ID" value="KAK9814273.1"/>
    <property type="molecule type" value="Genomic_DNA"/>
</dbReference>
<sequence length="89" mass="9001">MAKAEVATDLHLIVKYFGSGGKAAVAAATATSPVTKTATKVLPVQASRMSAGPDGGRQYCRAPAASAKLQYQTAGFATAGLYISNGDSH</sequence>
<proteinExistence type="predicted"/>
<gene>
    <name evidence="1" type="ORF">WJX72_003235</name>
</gene>